<evidence type="ECO:0000313" key="1">
    <source>
        <dbReference type="EMBL" id="ACN14587.1"/>
    </source>
</evidence>
<reference evidence="1 2" key="1">
    <citation type="journal article" date="2009" name="Environ. Microbiol.">
        <title>Genome sequence of Desulfobacterium autotrophicum HRM2, a marine sulfate reducer oxidizing organic carbon completely to carbon dioxide.</title>
        <authorList>
            <person name="Strittmatter A.W."/>
            <person name="Liesegang H."/>
            <person name="Rabus R."/>
            <person name="Decker I."/>
            <person name="Amann J."/>
            <person name="Andres S."/>
            <person name="Henne A."/>
            <person name="Fricke W.F."/>
            <person name="Martinez-Arias R."/>
            <person name="Bartels D."/>
            <person name="Goesmann A."/>
            <person name="Krause L."/>
            <person name="Puehler A."/>
            <person name="Klenk H.P."/>
            <person name="Richter M."/>
            <person name="Schuler M."/>
            <person name="Gloeckner F.O."/>
            <person name="Meyerdierks A."/>
            <person name="Gottschalk G."/>
            <person name="Amann R."/>
        </authorList>
    </citation>
    <scope>NUCLEOTIDE SEQUENCE [LARGE SCALE GENOMIC DNA]</scope>
    <source>
        <strain evidence="2">ATCC 43914 / DSM 3382 / HRM2</strain>
    </source>
</reference>
<sequence length="493" mass="56877">MEQYNNRYLNYLEGRRSPDKSRSFLWPVWIWQVLAPGIDSAGLNVFQRTILGLMQVGQTDTSDMAQWLGVDKELILYILATQLVPNGWVDSRGKLTSQGLKRLDDDVQARQDLKSGYVFQDALNGALWSRVVDHLPYVEPSSVSGNGRLLFRQRRDHDRKEEPFIIKYGGSVPKQPNINILREAIQLGNNTIHNQKVRDDLWAGELREYQISEIELIDTEPIPAYVFCWIIFDPVHFWTISDPCAITRSADWMRKNVHSLARKNTGFARYLSSYLGEPDEKETFEQMNTRLETEVEFEVFANYPDVGNVPNLPAYLGALLRRKYKLEELEDGKENFEDCDDVITQAQKVLECCCKWMLAEWPCNPSRINKKWGNEDLFFAFELIFKGILSKNEIKAFSHKTRASEMWKAARQKQDARQSLRALFSTVIFSMEEHPDHPILHCPSLSFVTGIDQLADNRNSVAHASGKFIEKKDALDWAEFSIQWVELIAGSQE</sequence>
<dbReference type="OrthoDB" id="5525441at2"/>
<dbReference type="HOGENOM" id="CLU_040297_0_0_7"/>
<protein>
    <submittedName>
        <fullName evidence="1">Uncharacterized protein</fullName>
    </submittedName>
</protein>
<dbReference type="RefSeq" id="WP_015903374.1">
    <property type="nucleotide sequence ID" value="NC_012108.1"/>
</dbReference>
<dbReference type="AlphaFoldDB" id="C0Q9M3"/>
<gene>
    <name evidence="1" type="ordered locus">HRM2_14780</name>
</gene>
<dbReference type="EMBL" id="CP001087">
    <property type="protein sequence ID" value="ACN14587.1"/>
    <property type="molecule type" value="Genomic_DNA"/>
</dbReference>
<dbReference type="Proteomes" id="UP000000442">
    <property type="component" value="Chromosome"/>
</dbReference>
<keyword evidence="2" id="KW-1185">Reference proteome</keyword>
<accession>C0Q9M3</accession>
<proteinExistence type="predicted"/>
<dbReference type="KEGG" id="dat:HRM2_14780"/>
<dbReference type="STRING" id="177437.HRM2_14780"/>
<evidence type="ECO:0000313" key="2">
    <source>
        <dbReference type="Proteomes" id="UP000000442"/>
    </source>
</evidence>
<dbReference type="eggNOG" id="ENOG5031MFG">
    <property type="taxonomic scope" value="Bacteria"/>
</dbReference>
<organism evidence="1 2">
    <name type="scientific">Desulforapulum autotrophicum (strain ATCC 43914 / DSM 3382 / VKM B-1955 / HRM2)</name>
    <name type="common">Desulfobacterium autotrophicum</name>
    <dbReference type="NCBI Taxonomy" id="177437"/>
    <lineage>
        <taxon>Bacteria</taxon>
        <taxon>Pseudomonadati</taxon>
        <taxon>Thermodesulfobacteriota</taxon>
        <taxon>Desulfobacteria</taxon>
        <taxon>Desulfobacterales</taxon>
        <taxon>Desulfobacteraceae</taxon>
        <taxon>Desulforapulum</taxon>
    </lineage>
</organism>
<name>C0Q9M3_DESAH</name>